<keyword evidence="8" id="KW-1185">Reference proteome</keyword>
<accession>A0A7W7VFV8</accession>
<dbReference type="AlphaFoldDB" id="A0A7W7VFV8"/>
<dbReference type="InterPro" id="IPR018490">
    <property type="entry name" value="cNMP-bd_dom_sf"/>
</dbReference>
<reference evidence="7 8" key="1">
    <citation type="submission" date="2020-08" db="EMBL/GenBank/DDBJ databases">
        <title>Genomic Encyclopedia of Type Strains, Phase III (KMG-III): the genomes of soil and plant-associated and newly described type strains.</title>
        <authorList>
            <person name="Whitman W."/>
        </authorList>
    </citation>
    <scope>NUCLEOTIDE SEQUENCE [LARGE SCALE GENOMIC DNA]</scope>
    <source>
        <strain evidence="7 8">CECT 8960</strain>
    </source>
</reference>
<dbReference type="SMART" id="SM00387">
    <property type="entry name" value="HATPase_c"/>
    <property type="match status" value="1"/>
</dbReference>
<dbReference type="InterPro" id="IPR000595">
    <property type="entry name" value="cNMP-bd_dom"/>
</dbReference>
<dbReference type="InterPro" id="IPR003594">
    <property type="entry name" value="HATPase_dom"/>
</dbReference>
<keyword evidence="3 7" id="KW-0808">Transferase</keyword>
<evidence type="ECO:0000259" key="6">
    <source>
        <dbReference type="PROSITE" id="PS50109"/>
    </source>
</evidence>
<evidence type="ECO:0000256" key="4">
    <source>
        <dbReference type="ARBA" id="ARBA00023012"/>
    </source>
</evidence>
<evidence type="ECO:0000256" key="2">
    <source>
        <dbReference type="ARBA" id="ARBA00012438"/>
    </source>
</evidence>
<comment type="caution">
    <text evidence="7">The sequence shown here is derived from an EMBL/GenBank/DDBJ whole genome shotgun (WGS) entry which is preliminary data.</text>
</comment>
<dbReference type="SUPFAM" id="SSF51206">
    <property type="entry name" value="cAMP-binding domain-like"/>
    <property type="match status" value="1"/>
</dbReference>
<dbReference type="Proteomes" id="UP000520767">
    <property type="component" value="Unassembled WGS sequence"/>
</dbReference>
<dbReference type="InterPro" id="IPR004358">
    <property type="entry name" value="Sig_transdc_His_kin-like_C"/>
</dbReference>
<dbReference type="Gene3D" id="2.60.120.10">
    <property type="entry name" value="Jelly Rolls"/>
    <property type="match status" value="1"/>
</dbReference>
<dbReference type="EMBL" id="JACHJQ010000005">
    <property type="protein sequence ID" value="MBB4908415.1"/>
    <property type="molecule type" value="Genomic_DNA"/>
</dbReference>
<feature type="domain" description="Cyclic nucleotide-binding" evidence="5">
    <location>
        <begin position="17"/>
        <end position="158"/>
    </location>
</feature>
<dbReference type="InterPro" id="IPR036890">
    <property type="entry name" value="HATPase_C_sf"/>
</dbReference>
<dbReference type="SMART" id="SM00100">
    <property type="entry name" value="cNMP"/>
    <property type="match status" value="1"/>
</dbReference>
<protein>
    <recommendedName>
        <fullName evidence="2">histidine kinase</fullName>
        <ecNumber evidence="2">2.7.13.3</ecNumber>
    </recommendedName>
</protein>
<dbReference type="GO" id="GO:0004673">
    <property type="term" value="F:protein histidine kinase activity"/>
    <property type="evidence" value="ECO:0007669"/>
    <property type="project" value="UniProtKB-EC"/>
</dbReference>
<dbReference type="InterPro" id="IPR005467">
    <property type="entry name" value="His_kinase_dom"/>
</dbReference>
<evidence type="ECO:0000256" key="1">
    <source>
        <dbReference type="ARBA" id="ARBA00000085"/>
    </source>
</evidence>
<proteinExistence type="predicted"/>
<dbReference type="Pfam" id="PF02518">
    <property type="entry name" value="HATPase_c"/>
    <property type="match status" value="1"/>
</dbReference>
<dbReference type="PROSITE" id="PS50042">
    <property type="entry name" value="CNMP_BINDING_3"/>
    <property type="match status" value="1"/>
</dbReference>
<keyword evidence="3 7" id="KW-0418">Kinase</keyword>
<evidence type="ECO:0000256" key="3">
    <source>
        <dbReference type="ARBA" id="ARBA00022777"/>
    </source>
</evidence>
<dbReference type="SUPFAM" id="SSF55874">
    <property type="entry name" value="ATPase domain of HSP90 chaperone/DNA topoisomerase II/histidine kinase"/>
    <property type="match status" value="1"/>
</dbReference>
<dbReference type="CDD" id="cd00038">
    <property type="entry name" value="CAP_ED"/>
    <property type="match status" value="1"/>
</dbReference>
<feature type="domain" description="Histidine kinase" evidence="6">
    <location>
        <begin position="319"/>
        <end position="483"/>
    </location>
</feature>
<dbReference type="EC" id="2.7.13.3" evidence="2"/>
<dbReference type="PANTHER" id="PTHR43065">
    <property type="entry name" value="SENSOR HISTIDINE KINASE"/>
    <property type="match status" value="1"/>
</dbReference>
<dbReference type="Gene3D" id="3.30.565.10">
    <property type="entry name" value="Histidine kinase-like ATPase, C-terminal domain"/>
    <property type="match status" value="1"/>
</dbReference>
<evidence type="ECO:0000313" key="8">
    <source>
        <dbReference type="Proteomes" id="UP000520767"/>
    </source>
</evidence>
<evidence type="ECO:0000313" key="7">
    <source>
        <dbReference type="EMBL" id="MBB4908415.1"/>
    </source>
</evidence>
<dbReference type="GO" id="GO:0000160">
    <property type="term" value="P:phosphorelay signal transduction system"/>
    <property type="evidence" value="ECO:0007669"/>
    <property type="project" value="UniProtKB-KW"/>
</dbReference>
<dbReference type="PRINTS" id="PR00344">
    <property type="entry name" value="BCTRLSENSOR"/>
</dbReference>
<sequence length="483" mass="51547">MSRTRDRTVEALRRIELFAGLTDDELGWLADAGKPVTLADGEILFEDGQQAEYFYVLLTGELLISKLVGGWVEVVGRHSADAAEAVPSAATPGAEPEKPVAAHQFTGELPMLAGGGYVARGTAVGRTELLAYDQETFLEMIVRCPRVCRVLLPVLAWRIRSYELQAGRRALLDGLSVLAAGLAHELNNPTAALVRAARELGESVRALTGSAVRWGRLAADGEGARIDELAARIRARTGPRDPFEADRTMDALADELASHGVPGADELAAVLAEGGVEPGDLAGFACHVRECALPAAVGWLAHVLRAEALVADVAETSGRIAMLVRDTKSYSDLDRAPQRAVDLTEGLDATLAMYAARLDGVRVCRDYAPDLPPVTVYPSELNQVWANLVDNAIDAMGGEGVLSIRTRREDRYAVVEIRDDGPGIPAATIDMLFQPFFTTKDIGKGTGLGLHLSHGIVTTRHRGSISVTSVPGDTCFTVCLPAE</sequence>
<name>A0A7W7VFV8_9PSEU</name>
<evidence type="ECO:0000259" key="5">
    <source>
        <dbReference type="PROSITE" id="PS50042"/>
    </source>
</evidence>
<dbReference type="RefSeq" id="WP_184812576.1">
    <property type="nucleotide sequence ID" value="NZ_JACHJQ010000005.1"/>
</dbReference>
<keyword evidence="4" id="KW-0902">Two-component regulatory system</keyword>
<dbReference type="InterPro" id="IPR014710">
    <property type="entry name" value="RmlC-like_jellyroll"/>
</dbReference>
<comment type="catalytic activity">
    <reaction evidence="1">
        <text>ATP + protein L-histidine = ADP + protein N-phospho-L-histidine.</text>
        <dbReference type="EC" id="2.7.13.3"/>
    </reaction>
</comment>
<dbReference type="PANTHER" id="PTHR43065:SF48">
    <property type="entry name" value="HISTIDINE KINASE"/>
    <property type="match status" value="1"/>
</dbReference>
<dbReference type="PROSITE" id="PS50109">
    <property type="entry name" value="HIS_KIN"/>
    <property type="match status" value="1"/>
</dbReference>
<gene>
    <name evidence="7" type="ORF">FHR82_004668</name>
</gene>
<organism evidence="7 8">
    <name type="scientific">Actinophytocola algeriensis</name>
    <dbReference type="NCBI Taxonomy" id="1768010"/>
    <lineage>
        <taxon>Bacteria</taxon>
        <taxon>Bacillati</taxon>
        <taxon>Actinomycetota</taxon>
        <taxon>Actinomycetes</taxon>
        <taxon>Pseudonocardiales</taxon>
        <taxon>Pseudonocardiaceae</taxon>
    </lineage>
</organism>